<dbReference type="PANTHER" id="PTHR23324:SF83">
    <property type="entry name" value="SEC14-LIKE PROTEIN 2"/>
    <property type="match status" value="1"/>
</dbReference>
<evidence type="ECO:0000259" key="2">
    <source>
        <dbReference type="PROSITE" id="PS50866"/>
    </source>
</evidence>
<dbReference type="Pfam" id="PF00650">
    <property type="entry name" value="CRAL_TRIO"/>
    <property type="match status" value="1"/>
</dbReference>
<dbReference type="CDD" id="cd00170">
    <property type="entry name" value="SEC14"/>
    <property type="match status" value="1"/>
</dbReference>
<dbReference type="PROSITE" id="PS50191">
    <property type="entry name" value="CRAL_TRIO"/>
    <property type="match status" value="1"/>
</dbReference>
<sequence length="377" mass="43966">MDPATEMNQKELEAVREFRKRVTDLIPKFKSDFHRQDLGLLRFLRARDLNLNKSEEMLRKHLFWRSENRVDEIFKEKLPLHFYEDFPVKLCGKDKEGYLVAAAQIGKWDFRSAVEAGLKNEFILFVIQWFERLVDIFDQLSTKDRFYGQLCIIFDFEGFAYRQLASKGVITMLVELIQIFEANYPEVLRVIWIINAPAVFNILWGIIKPFLTERTTSKIRIHGSNRGKWRADIVSMVKEENIPSIYSGANTTCPDFNLKLNFDIKMLSPNFGEFQINDVKKVCVGARELYSVDISAKVGEQILWCFWTENCDITFGFNFEDDERIIGPLRVDSHLCNQKGSLTCAKSGLYTLVFDNTYSSFTAKPLRYIVWTRTLGD</sequence>
<dbReference type="EMBL" id="CAJVCH010077720">
    <property type="protein sequence ID" value="CAG7721230.1"/>
    <property type="molecule type" value="Genomic_DNA"/>
</dbReference>
<feature type="domain" description="CRAL-TRIO" evidence="1">
    <location>
        <begin position="70"/>
        <end position="254"/>
    </location>
</feature>
<evidence type="ECO:0008006" key="5">
    <source>
        <dbReference type="Google" id="ProtNLM"/>
    </source>
</evidence>
<feature type="domain" description="GOLD" evidence="2">
    <location>
        <begin position="272"/>
        <end position="372"/>
    </location>
</feature>
<dbReference type="OrthoDB" id="75724at2759"/>
<dbReference type="Proteomes" id="UP000708208">
    <property type="component" value="Unassembled WGS sequence"/>
</dbReference>
<dbReference type="GO" id="GO:0005737">
    <property type="term" value="C:cytoplasm"/>
    <property type="evidence" value="ECO:0007669"/>
    <property type="project" value="TreeGrafter"/>
</dbReference>
<proteinExistence type="predicted"/>
<dbReference type="Pfam" id="PF03765">
    <property type="entry name" value="CRAL_TRIO_N"/>
    <property type="match status" value="1"/>
</dbReference>
<dbReference type="InterPro" id="IPR009038">
    <property type="entry name" value="GOLD_dom"/>
</dbReference>
<protein>
    <recommendedName>
        <fullName evidence="5">CRAL-TRIO domain-containing protein</fullName>
    </recommendedName>
</protein>
<reference evidence="3" key="1">
    <citation type="submission" date="2021-06" db="EMBL/GenBank/DDBJ databases">
        <authorList>
            <person name="Hodson N. C."/>
            <person name="Mongue J. A."/>
            <person name="Jaron S. K."/>
        </authorList>
    </citation>
    <scope>NUCLEOTIDE SEQUENCE</scope>
</reference>
<comment type="caution">
    <text evidence="3">The sequence shown here is derived from an EMBL/GenBank/DDBJ whole genome shotgun (WGS) entry which is preliminary data.</text>
</comment>
<dbReference type="InterPro" id="IPR011074">
    <property type="entry name" value="CRAL/TRIO_N_dom"/>
</dbReference>
<keyword evidence="4" id="KW-1185">Reference proteome</keyword>
<accession>A0A8J2P0K2</accession>
<dbReference type="SMART" id="SM01100">
    <property type="entry name" value="CRAL_TRIO_N"/>
    <property type="match status" value="1"/>
</dbReference>
<dbReference type="InterPro" id="IPR051064">
    <property type="entry name" value="SEC14/CRAL-TRIO_domain"/>
</dbReference>
<organism evidence="3 4">
    <name type="scientific">Allacma fusca</name>
    <dbReference type="NCBI Taxonomy" id="39272"/>
    <lineage>
        <taxon>Eukaryota</taxon>
        <taxon>Metazoa</taxon>
        <taxon>Ecdysozoa</taxon>
        <taxon>Arthropoda</taxon>
        <taxon>Hexapoda</taxon>
        <taxon>Collembola</taxon>
        <taxon>Symphypleona</taxon>
        <taxon>Sminthuridae</taxon>
        <taxon>Allacma</taxon>
    </lineage>
</organism>
<evidence type="ECO:0000259" key="1">
    <source>
        <dbReference type="PROSITE" id="PS50191"/>
    </source>
</evidence>
<evidence type="ECO:0000313" key="4">
    <source>
        <dbReference type="Proteomes" id="UP000708208"/>
    </source>
</evidence>
<dbReference type="SMART" id="SM00516">
    <property type="entry name" value="SEC14"/>
    <property type="match status" value="1"/>
</dbReference>
<evidence type="ECO:0000313" key="3">
    <source>
        <dbReference type="EMBL" id="CAG7721230.1"/>
    </source>
</evidence>
<dbReference type="AlphaFoldDB" id="A0A8J2P0K2"/>
<name>A0A8J2P0K2_9HEXA</name>
<dbReference type="PANTHER" id="PTHR23324">
    <property type="entry name" value="SEC14 RELATED PROTEIN"/>
    <property type="match status" value="1"/>
</dbReference>
<gene>
    <name evidence="3" type="ORF">AFUS01_LOCUS10457</name>
</gene>
<dbReference type="InterPro" id="IPR001251">
    <property type="entry name" value="CRAL-TRIO_dom"/>
</dbReference>
<dbReference type="PROSITE" id="PS50866">
    <property type="entry name" value="GOLD"/>
    <property type="match status" value="1"/>
</dbReference>